<dbReference type="EMBL" id="JBBHLL010000465">
    <property type="protein sequence ID" value="KAK7802352.1"/>
    <property type="molecule type" value="Genomic_DNA"/>
</dbReference>
<gene>
    <name evidence="1" type="ORF">U0070_018102</name>
</gene>
<protein>
    <submittedName>
        <fullName evidence="1">Uncharacterized protein</fullName>
    </submittedName>
</protein>
<reference evidence="1 2" key="1">
    <citation type="journal article" date="2023" name="bioRxiv">
        <title>Conserved and derived expression patterns and positive selection on dental genes reveal complex evolutionary context of ever-growing rodent molars.</title>
        <authorList>
            <person name="Calamari Z.T."/>
            <person name="Song A."/>
            <person name="Cohen E."/>
            <person name="Akter M."/>
            <person name="Roy R.D."/>
            <person name="Hallikas O."/>
            <person name="Christensen M.M."/>
            <person name="Li P."/>
            <person name="Marangoni P."/>
            <person name="Jernvall J."/>
            <person name="Klein O.D."/>
        </authorList>
    </citation>
    <scope>NUCLEOTIDE SEQUENCE [LARGE SCALE GENOMIC DNA]</scope>
    <source>
        <strain evidence="1">V071</strain>
    </source>
</reference>
<dbReference type="Proteomes" id="UP001488838">
    <property type="component" value="Unassembled WGS sequence"/>
</dbReference>
<keyword evidence="2" id="KW-1185">Reference proteome</keyword>
<name>A0AAW0HHJ3_MYOGA</name>
<evidence type="ECO:0000313" key="2">
    <source>
        <dbReference type="Proteomes" id="UP001488838"/>
    </source>
</evidence>
<comment type="caution">
    <text evidence="1">The sequence shown here is derived from an EMBL/GenBank/DDBJ whole genome shotgun (WGS) entry which is preliminary data.</text>
</comment>
<organism evidence="1 2">
    <name type="scientific">Myodes glareolus</name>
    <name type="common">Bank vole</name>
    <name type="synonym">Clethrionomys glareolus</name>
    <dbReference type="NCBI Taxonomy" id="447135"/>
    <lineage>
        <taxon>Eukaryota</taxon>
        <taxon>Metazoa</taxon>
        <taxon>Chordata</taxon>
        <taxon>Craniata</taxon>
        <taxon>Vertebrata</taxon>
        <taxon>Euteleostomi</taxon>
        <taxon>Mammalia</taxon>
        <taxon>Eutheria</taxon>
        <taxon>Euarchontoglires</taxon>
        <taxon>Glires</taxon>
        <taxon>Rodentia</taxon>
        <taxon>Myomorpha</taxon>
        <taxon>Muroidea</taxon>
        <taxon>Cricetidae</taxon>
        <taxon>Arvicolinae</taxon>
        <taxon>Myodes</taxon>
    </lineage>
</organism>
<proteinExistence type="predicted"/>
<dbReference type="AlphaFoldDB" id="A0AAW0HHJ3"/>
<evidence type="ECO:0000313" key="1">
    <source>
        <dbReference type="EMBL" id="KAK7802352.1"/>
    </source>
</evidence>
<sequence length="86" mass="9651">MESTTPLPRDISSVTVTQKPLPLKTLPVDHRVPLVPKDERRVLQPVTCVIQGIQGLTIAHYSRFRRPHLIPPPSTMSLLESQQPPL</sequence>
<accession>A0AAW0HHJ3</accession>